<reference evidence="5 6" key="1">
    <citation type="submission" date="2021-01" db="EMBL/GenBank/DDBJ databases">
        <title>Whole genome shotgun sequence of Actinoplanes durhamensis NBRC 14914.</title>
        <authorList>
            <person name="Komaki H."/>
            <person name="Tamura T."/>
        </authorList>
    </citation>
    <scope>NUCLEOTIDE SEQUENCE [LARGE SCALE GENOMIC DNA]</scope>
    <source>
        <strain evidence="5 6">NBRC 14914</strain>
    </source>
</reference>
<proteinExistence type="inferred from homology"/>
<evidence type="ECO:0000313" key="6">
    <source>
        <dbReference type="Proteomes" id="UP000637628"/>
    </source>
</evidence>
<dbReference type="Proteomes" id="UP000637628">
    <property type="component" value="Unassembled WGS sequence"/>
</dbReference>
<evidence type="ECO:0000256" key="4">
    <source>
        <dbReference type="RuleBase" id="RU000363"/>
    </source>
</evidence>
<dbReference type="Pfam" id="PF00106">
    <property type="entry name" value="adh_short"/>
    <property type="match status" value="1"/>
</dbReference>
<name>A0ABQ3YWQ2_9ACTN</name>
<dbReference type="PRINTS" id="PR01397">
    <property type="entry name" value="DHBDHDRGNASE"/>
</dbReference>
<dbReference type="EMBL" id="BOML01000027">
    <property type="protein sequence ID" value="GIE02028.1"/>
    <property type="molecule type" value="Genomic_DNA"/>
</dbReference>
<evidence type="ECO:0000256" key="2">
    <source>
        <dbReference type="ARBA" id="ARBA00023002"/>
    </source>
</evidence>
<dbReference type="NCBIfam" id="TIGR04316">
    <property type="entry name" value="dhbA_paeA"/>
    <property type="match status" value="1"/>
</dbReference>
<protein>
    <recommendedName>
        <fullName evidence="3">2,3-dihydro-2,3-dihydroxybenzoate dehydrogenase</fullName>
        <ecNumber evidence="3">1.3.1.28</ecNumber>
    </recommendedName>
</protein>
<dbReference type="PROSITE" id="PS00061">
    <property type="entry name" value="ADH_SHORT"/>
    <property type="match status" value="1"/>
</dbReference>
<dbReference type="InterPro" id="IPR003560">
    <property type="entry name" value="DHB_DH"/>
</dbReference>
<evidence type="ECO:0000313" key="5">
    <source>
        <dbReference type="EMBL" id="GIE02028.1"/>
    </source>
</evidence>
<keyword evidence="2" id="KW-0560">Oxidoreductase</keyword>
<dbReference type="PRINTS" id="PR00080">
    <property type="entry name" value="SDRFAMILY"/>
</dbReference>
<gene>
    <name evidence="5" type="primary">dhbA</name>
    <name evidence="5" type="ORF">Adu01nite_33780</name>
</gene>
<dbReference type="Gene3D" id="3.40.50.720">
    <property type="entry name" value="NAD(P)-binding Rossmann-like Domain"/>
    <property type="match status" value="1"/>
</dbReference>
<evidence type="ECO:0000256" key="1">
    <source>
        <dbReference type="ARBA" id="ARBA00006484"/>
    </source>
</evidence>
<sequence>MSGIALVTGAGQGIGRAVAVGFAAEGYRVAALDRDAKGVERLAAEHDGITGYVADVTDPKRIEEVVEFVERRGPIEVLANVAGILRTGEVTGFSDQDWLDTFAVNAGGVFNASRAVARRMTGRGRGAIITVSSNAAGVPRAGMAAYAASKAAATMFTKSLGLELAPYGVRCNVVAPGSTDTPMQRQLWTEDGPSAVIAGSPAAFRTGIPLGRIAEPEDIADAVLFLASSRARHITMHDLYVDGGATLRA</sequence>
<dbReference type="RefSeq" id="WP_239132463.1">
    <property type="nucleotide sequence ID" value="NZ_BAAATX010000005.1"/>
</dbReference>
<dbReference type="PANTHER" id="PTHR42760:SF115">
    <property type="entry name" value="3-OXOACYL-[ACYL-CARRIER-PROTEIN] REDUCTASE FABG"/>
    <property type="match status" value="1"/>
</dbReference>
<dbReference type="InterPro" id="IPR020904">
    <property type="entry name" value="Sc_DH/Rdtase_CS"/>
</dbReference>
<dbReference type="InterPro" id="IPR036291">
    <property type="entry name" value="NAD(P)-bd_dom_sf"/>
</dbReference>
<dbReference type="EC" id="1.3.1.28" evidence="3"/>
<organism evidence="5 6">
    <name type="scientific">Paractinoplanes durhamensis</name>
    <dbReference type="NCBI Taxonomy" id="113563"/>
    <lineage>
        <taxon>Bacteria</taxon>
        <taxon>Bacillati</taxon>
        <taxon>Actinomycetota</taxon>
        <taxon>Actinomycetes</taxon>
        <taxon>Micromonosporales</taxon>
        <taxon>Micromonosporaceae</taxon>
        <taxon>Paractinoplanes</taxon>
    </lineage>
</organism>
<dbReference type="PANTHER" id="PTHR42760">
    <property type="entry name" value="SHORT-CHAIN DEHYDROGENASES/REDUCTASES FAMILY MEMBER"/>
    <property type="match status" value="1"/>
</dbReference>
<comment type="similarity">
    <text evidence="1 4">Belongs to the short-chain dehydrogenases/reductases (SDR) family.</text>
</comment>
<dbReference type="NCBIfam" id="NF006074">
    <property type="entry name" value="PRK08220.1"/>
    <property type="match status" value="1"/>
</dbReference>
<dbReference type="SUPFAM" id="SSF51735">
    <property type="entry name" value="NAD(P)-binding Rossmann-fold domains"/>
    <property type="match status" value="1"/>
</dbReference>
<comment type="caution">
    <text evidence="5">The sequence shown here is derived from an EMBL/GenBank/DDBJ whole genome shotgun (WGS) entry which is preliminary data.</text>
</comment>
<dbReference type="InterPro" id="IPR002347">
    <property type="entry name" value="SDR_fam"/>
</dbReference>
<evidence type="ECO:0000256" key="3">
    <source>
        <dbReference type="NCBIfam" id="TIGR04316"/>
    </source>
</evidence>
<accession>A0ABQ3YWQ2</accession>
<keyword evidence="6" id="KW-1185">Reference proteome</keyword>